<dbReference type="Gene3D" id="1.20.1600.10">
    <property type="entry name" value="Outer membrane efflux proteins (OEP)"/>
    <property type="match status" value="1"/>
</dbReference>
<keyword evidence="3" id="KW-0813">Transport</keyword>
<dbReference type="RefSeq" id="WP_346760477.1">
    <property type="nucleotide sequence ID" value="NZ_JAUJEB010000006.1"/>
</dbReference>
<name>A0ABT8LBK5_9BACT</name>
<sequence>MKLTTFIGLFTFILLFSGVPLLAQELDHNTFISLVKAHNGDLQLSANQQKSTTEDTKIAKALLLPNISTDGSYQRDFNKNFLFINDGFGGVSEFQTNFNNTVDVSAVASQVLYDAEALSTVKLAKLAEELTKLSHENASTEIVAQASTLYWQSIFLKESIAVLEANSNLAKEQFQQIEKIYKNGEVSLLQLHQAKGLYKSTLPPVNNAKTQYQNLLTELKTLANIPVTDTIVLADNLEQMQLTDFILAEENVALQPQIRTVKKEIEIANQALEGKKKFWLPKVDLIAAYNYNGQDDNFRFKNNENKLFFGQVRISIPIFSGGSNKAKIAKAEIEKQSAMLHLDNTRRNLLKALKTAENDYNKALENIELNKETIAINESEIDIFRKQLSLGVVTPLQFKESRLQLTQNRLALLNSYLDLQIARIQINRILGNNN</sequence>
<comment type="similarity">
    <text evidence="2">Belongs to the outer membrane factor (OMF) (TC 1.B.17) family.</text>
</comment>
<dbReference type="PANTHER" id="PTHR30026:SF20">
    <property type="entry name" value="OUTER MEMBRANE PROTEIN TOLC"/>
    <property type="match status" value="1"/>
</dbReference>
<evidence type="ECO:0000256" key="3">
    <source>
        <dbReference type="ARBA" id="ARBA00022448"/>
    </source>
</evidence>
<evidence type="ECO:0000256" key="1">
    <source>
        <dbReference type="ARBA" id="ARBA00004442"/>
    </source>
</evidence>
<feature type="coiled-coil region" evidence="8">
    <location>
        <begin position="328"/>
        <end position="373"/>
    </location>
</feature>
<comment type="caution">
    <text evidence="9">The sequence shown here is derived from an EMBL/GenBank/DDBJ whole genome shotgun (WGS) entry which is preliminary data.</text>
</comment>
<keyword evidence="8" id="KW-0175">Coiled coil</keyword>
<gene>
    <name evidence="9" type="ORF">QQ020_23860</name>
</gene>
<organism evidence="9 10">
    <name type="scientific">Agaribacillus aureus</name>
    <dbReference type="NCBI Taxonomy" id="3051825"/>
    <lineage>
        <taxon>Bacteria</taxon>
        <taxon>Pseudomonadati</taxon>
        <taxon>Bacteroidota</taxon>
        <taxon>Cytophagia</taxon>
        <taxon>Cytophagales</taxon>
        <taxon>Splendidivirgaceae</taxon>
        <taxon>Agaribacillus</taxon>
    </lineage>
</organism>
<evidence type="ECO:0000256" key="6">
    <source>
        <dbReference type="ARBA" id="ARBA00023136"/>
    </source>
</evidence>
<evidence type="ECO:0000313" key="10">
    <source>
        <dbReference type="Proteomes" id="UP001172083"/>
    </source>
</evidence>
<evidence type="ECO:0000256" key="2">
    <source>
        <dbReference type="ARBA" id="ARBA00007613"/>
    </source>
</evidence>
<keyword evidence="5" id="KW-0812">Transmembrane</keyword>
<proteinExistence type="inferred from homology"/>
<evidence type="ECO:0000256" key="5">
    <source>
        <dbReference type="ARBA" id="ARBA00022692"/>
    </source>
</evidence>
<reference evidence="9" key="1">
    <citation type="submission" date="2023-06" db="EMBL/GenBank/DDBJ databases">
        <title>Genomic of Agaribacillus aureum.</title>
        <authorList>
            <person name="Wang G."/>
        </authorList>
    </citation>
    <scope>NUCLEOTIDE SEQUENCE</scope>
    <source>
        <strain evidence="9">BMA12</strain>
    </source>
</reference>
<comment type="subcellular location">
    <subcellularLocation>
        <location evidence="1">Cell outer membrane</location>
    </subcellularLocation>
</comment>
<keyword evidence="7" id="KW-0998">Cell outer membrane</keyword>
<evidence type="ECO:0000256" key="4">
    <source>
        <dbReference type="ARBA" id="ARBA00022452"/>
    </source>
</evidence>
<accession>A0ABT8LBK5</accession>
<dbReference type="SUPFAM" id="SSF56954">
    <property type="entry name" value="Outer membrane efflux proteins (OEP)"/>
    <property type="match status" value="1"/>
</dbReference>
<keyword evidence="6" id="KW-0472">Membrane</keyword>
<dbReference type="EMBL" id="JAUJEB010000006">
    <property type="protein sequence ID" value="MDN5215137.1"/>
    <property type="molecule type" value="Genomic_DNA"/>
</dbReference>
<keyword evidence="4" id="KW-1134">Transmembrane beta strand</keyword>
<dbReference type="Pfam" id="PF02321">
    <property type="entry name" value="OEP"/>
    <property type="match status" value="2"/>
</dbReference>
<evidence type="ECO:0000256" key="8">
    <source>
        <dbReference type="SAM" id="Coils"/>
    </source>
</evidence>
<dbReference type="InterPro" id="IPR051906">
    <property type="entry name" value="TolC-like"/>
</dbReference>
<keyword evidence="10" id="KW-1185">Reference proteome</keyword>
<dbReference type="PANTHER" id="PTHR30026">
    <property type="entry name" value="OUTER MEMBRANE PROTEIN TOLC"/>
    <property type="match status" value="1"/>
</dbReference>
<dbReference type="Proteomes" id="UP001172083">
    <property type="component" value="Unassembled WGS sequence"/>
</dbReference>
<evidence type="ECO:0000256" key="7">
    <source>
        <dbReference type="ARBA" id="ARBA00023237"/>
    </source>
</evidence>
<evidence type="ECO:0000313" key="9">
    <source>
        <dbReference type="EMBL" id="MDN5215137.1"/>
    </source>
</evidence>
<protein>
    <submittedName>
        <fullName evidence="9">TolC family protein</fullName>
    </submittedName>
</protein>
<dbReference type="InterPro" id="IPR003423">
    <property type="entry name" value="OMP_efflux"/>
</dbReference>